<dbReference type="EMBL" id="JAXCLW010000014">
    <property type="protein sequence ID" value="MDY0885804.1"/>
    <property type="molecule type" value="Genomic_DNA"/>
</dbReference>
<feature type="signal peptide" evidence="1">
    <location>
        <begin position="1"/>
        <end position="25"/>
    </location>
</feature>
<proteinExistence type="predicted"/>
<dbReference type="InterPro" id="IPR032711">
    <property type="entry name" value="SoxY"/>
</dbReference>
<dbReference type="InterPro" id="IPR038162">
    <property type="entry name" value="SoxY_sf"/>
</dbReference>
<evidence type="ECO:0000259" key="2">
    <source>
        <dbReference type="Pfam" id="PF08770"/>
    </source>
</evidence>
<comment type="caution">
    <text evidence="4">The sequence shown here is derived from an EMBL/GenBank/DDBJ whole genome shotgun (WGS) entry which is preliminary data.</text>
</comment>
<evidence type="ECO:0000313" key="4">
    <source>
        <dbReference type="EMBL" id="MDY0885804.1"/>
    </source>
</evidence>
<dbReference type="Gene3D" id="2.60.40.10">
    <property type="entry name" value="Immunoglobulins"/>
    <property type="match status" value="1"/>
</dbReference>
<name>A0ABU5EJ80_9PROT</name>
<dbReference type="Gene3D" id="2.60.40.2470">
    <property type="entry name" value="SoxY domain"/>
    <property type="match status" value="1"/>
</dbReference>
<feature type="chain" id="PRO_5046511761" evidence="1">
    <location>
        <begin position="26"/>
        <end position="282"/>
    </location>
</feature>
<reference evidence="4 5" key="1">
    <citation type="journal article" date="2016" name="Antonie Van Leeuwenhoek">
        <title>Dongia soli sp. nov., isolated from soil from Dokdo, Korea.</title>
        <authorList>
            <person name="Kim D.U."/>
            <person name="Lee H."/>
            <person name="Kim H."/>
            <person name="Kim S.G."/>
            <person name="Ka J.O."/>
        </authorList>
    </citation>
    <scope>NUCLEOTIDE SEQUENCE [LARGE SCALE GENOMIC DNA]</scope>
    <source>
        <strain evidence="4 5">D78</strain>
    </source>
</reference>
<evidence type="ECO:0000259" key="3">
    <source>
        <dbReference type="Pfam" id="PF13501"/>
    </source>
</evidence>
<accession>A0ABU5EJ80</accession>
<dbReference type="Proteomes" id="UP001279642">
    <property type="component" value="Unassembled WGS sequence"/>
</dbReference>
<feature type="domain" description="Ig-like SoxY" evidence="3">
    <location>
        <begin position="46"/>
        <end position="155"/>
    </location>
</feature>
<sequence>MRLSRTACIGQALSFLILLTLLAVAAPRTAAADEASDDAWPDLQTAIFADRQIADGSEFMHLEAPVRAADAAVVPLEIKFDPARMAGLTVKTITLVIDKNPAPVAAVFHLATAMPDPSIGTRVRVNEYTNIHAVAEMTDGKLYMAKVFVKAAGGCSAPAVKTPAEAVAHLGEMKLKLPPNAAAGQAPRAQLLIRHPNFSGMQMDQVTRYYIPAKFIEAIDIAVDGKPLMSVEGNISLSENPFFEFSLAPDHTDGSKSGEMSVTARDSDGMVFKKAWPMPASS</sequence>
<dbReference type="InterPro" id="IPR030831">
    <property type="entry name" value="Fuse-rel_SoxYZ"/>
</dbReference>
<evidence type="ECO:0000256" key="1">
    <source>
        <dbReference type="SAM" id="SignalP"/>
    </source>
</evidence>
<keyword evidence="1" id="KW-0732">Signal</keyword>
<dbReference type="NCBIfam" id="TIGR04557">
    <property type="entry name" value="fuse_rel_SoxYZ"/>
    <property type="match status" value="1"/>
</dbReference>
<keyword evidence="5" id="KW-1185">Reference proteome</keyword>
<evidence type="ECO:0000313" key="5">
    <source>
        <dbReference type="Proteomes" id="UP001279642"/>
    </source>
</evidence>
<dbReference type="Pfam" id="PF08770">
    <property type="entry name" value="SoxZ"/>
    <property type="match status" value="1"/>
</dbReference>
<organism evidence="4 5">
    <name type="scientific">Dongia soli</name>
    <dbReference type="NCBI Taxonomy" id="600628"/>
    <lineage>
        <taxon>Bacteria</taxon>
        <taxon>Pseudomonadati</taxon>
        <taxon>Pseudomonadota</taxon>
        <taxon>Alphaproteobacteria</taxon>
        <taxon>Rhodospirillales</taxon>
        <taxon>Dongiaceae</taxon>
        <taxon>Dongia</taxon>
    </lineage>
</organism>
<dbReference type="InterPro" id="IPR013783">
    <property type="entry name" value="Ig-like_fold"/>
</dbReference>
<gene>
    <name evidence="4" type="ORF">SMD27_23410</name>
</gene>
<dbReference type="InterPro" id="IPR014756">
    <property type="entry name" value="Ig_E-set"/>
</dbReference>
<dbReference type="InterPro" id="IPR014880">
    <property type="entry name" value="SoxZ_dom"/>
</dbReference>
<dbReference type="RefSeq" id="WP_320510880.1">
    <property type="nucleotide sequence ID" value="NZ_JAXCLW010000014.1"/>
</dbReference>
<protein>
    <submittedName>
        <fullName evidence="4">Quinoprotein dehydrogenase-associated SoxYZ-like carrier</fullName>
    </submittedName>
</protein>
<dbReference type="Pfam" id="PF13501">
    <property type="entry name" value="SoxY"/>
    <property type="match status" value="1"/>
</dbReference>
<dbReference type="SUPFAM" id="SSF81296">
    <property type="entry name" value="E set domains"/>
    <property type="match status" value="1"/>
</dbReference>
<feature type="domain" description="Sulphur oxidation protein SoxZ" evidence="2">
    <location>
        <begin position="178"/>
        <end position="275"/>
    </location>
</feature>